<gene>
    <name evidence="1" type="ORF">E6Q11_06340</name>
</gene>
<accession>A0A5C7J306</accession>
<evidence type="ECO:0008006" key="3">
    <source>
        <dbReference type="Google" id="ProtNLM"/>
    </source>
</evidence>
<reference evidence="1 2" key="1">
    <citation type="submission" date="2018-09" db="EMBL/GenBank/DDBJ databases">
        <title>Metagenome Assembled Genomes from an Advanced Water Purification Facility.</title>
        <authorList>
            <person name="Stamps B.W."/>
            <person name="Spear J.R."/>
        </authorList>
    </citation>
    <scope>NUCLEOTIDE SEQUENCE [LARGE SCALE GENOMIC DNA]</scope>
    <source>
        <strain evidence="1">Bin_63_2</strain>
    </source>
</reference>
<name>A0A5C7J306_9BACT</name>
<proteinExistence type="predicted"/>
<comment type="caution">
    <text evidence="1">The sequence shown here is derived from an EMBL/GenBank/DDBJ whole genome shotgun (WGS) entry which is preliminary data.</text>
</comment>
<protein>
    <recommendedName>
        <fullName evidence="3">PPM-type phosphatase domain-containing protein</fullName>
    </recommendedName>
</protein>
<dbReference type="AlphaFoldDB" id="A0A5C7J306"/>
<dbReference type="EMBL" id="SSDS01000099">
    <property type="protein sequence ID" value="TXG75850.1"/>
    <property type="molecule type" value="Genomic_DNA"/>
</dbReference>
<evidence type="ECO:0000313" key="1">
    <source>
        <dbReference type="EMBL" id="TXG75850.1"/>
    </source>
</evidence>
<organism evidence="1 2">
    <name type="scientific">Candidatus Dojkabacteria bacterium</name>
    <dbReference type="NCBI Taxonomy" id="2099670"/>
    <lineage>
        <taxon>Bacteria</taxon>
        <taxon>Candidatus Dojkabacteria</taxon>
    </lineage>
</organism>
<dbReference type="SUPFAM" id="SSF101898">
    <property type="entry name" value="NHL repeat"/>
    <property type="match status" value="1"/>
</dbReference>
<sequence>MKERIVRRKEGKSSSSVQCAYNAITVGSGRHAEPYILAFHYRSDNVAGRPLGTLFGFFEVEVHDEDAAYIVNFLASVAKKEYFTNPRREISDGFETTLHKVNVALAEIAKEGNVSWLGHLHGVLAAVSENTLHFSATGDGVLALVRENTLRPISDGLADTMSEPHPLKTFIEVSSGKLIDGDVLLALSPAVWTLFTPDDLKKNLARLGQKGFEQFLHTALINELPLAGAVIVSVTTAPIPVAAPSKKTSLPTDESSAADSGLLNVWSGQTFEKARASRLRSLTAPKPVPSAKKQKEDYIDKKTGHIYVQGKEETSAQESPWQTKLTLWSHSLTQNWQSQKESIRRFGRRGRKQSIFLFQRVHEQLASLKRQMFRQSRAWWRRRHEAKREKFPSSQPPLPSSFPERVILDEPAQSLSPTAPFASSSLQVTARLIRAGFQRVQTLVFQGVSWLKTNSFSLWQKSHTWWKQQSTSLQRWLTGGAVLVLTLLLGTWFYLDRSTLWEDQSTPAEITTNTPSPVTDTPIQTPEQDEPLATRLADGRVLTAPFNAPPLALVTLDNTAFGVTRDRLVNITTQESIATPELIRSVTAMDDLDALFLWSESGKLLMYTAANKKFDTSNLPLPDGVVPQALGSYLTYLYVLDQKTNEIYRFPRAEGGFGTPLKWSKETVTTATEQPAFTVGESIALINQNMQPALYERGKQLAVTFSGTQRPLLAHALTFEKNSGDLFVLDQKSQRVVRWKTDGTLVAQYFHPSFESASHLAVGEKNTLLVVGSTGTLAFQLP</sequence>
<dbReference type="Proteomes" id="UP000321026">
    <property type="component" value="Unassembled WGS sequence"/>
</dbReference>
<evidence type="ECO:0000313" key="2">
    <source>
        <dbReference type="Proteomes" id="UP000321026"/>
    </source>
</evidence>